<evidence type="ECO:0000256" key="4">
    <source>
        <dbReference type="ARBA" id="ARBA00022670"/>
    </source>
</evidence>
<dbReference type="EC" id="3.4.-.-" evidence="13"/>
<keyword evidence="13" id="KW-0879">Wnt signaling pathway</keyword>
<comment type="function">
    <text evidence="13">Metalloprotease that acts as a negative regulator of the Wnt signaling pathway.</text>
</comment>
<evidence type="ECO:0000313" key="16">
    <source>
        <dbReference type="Proteomes" id="UP001152795"/>
    </source>
</evidence>
<evidence type="ECO:0000256" key="11">
    <source>
        <dbReference type="ARBA" id="ARBA00023136"/>
    </source>
</evidence>
<dbReference type="AlphaFoldDB" id="A0A6S7IRG5"/>
<evidence type="ECO:0000256" key="3">
    <source>
        <dbReference type="ARBA" id="ARBA00008261"/>
    </source>
</evidence>
<comment type="caution">
    <text evidence="15">The sequence shown here is derived from an EMBL/GenBank/DDBJ whole genome shotgun (WGS) entry which is preliminary data.</text>
</comment>
<dbReference type="OrthoDB" id="9947882at2759"/>
<dbReference type="Proteomes" id="UP001152795">
    <property type="component" value="Unassembled WGS sequence"/>
</dbReference>
<evidence type="ECO:0000256" key="2">
    <source>
        <dbReference type="ARBA" id="ARBA00004479"/>
    </source>
</evidence>
<dbReference type="GO" id="GO:0004222">
    <property type="term" value="F:metalloendopeptidase activity"/>
    <property type="evidence" value="ECO:0007669"/>
    <property type="project" value="UniProtKB-UniRule"/>
</dbReference>
<sequence>MKEELFFKRNRKMAKKIVKIVNEEPKRRMIFALGAGHFIGNRSIISLLQSQGYNITHLKASDPLPRYGPSRIANHCKKQKKKKGRKNNRKRKRRRYRTRKHCNNDIPREKIVTPPPTFHPEPTRPNKKTTPKQLKTDHQRFKTTRQGKDRVGSHPIEPITVTVTHHTCRGSSKVLPTFGAREDSGGSGNAGSIVGIVLGILVLLAVVALFGYYLRRRKSTTRGKSRPRKTVSKDNLAEEM</sequence>
<dbReference type="InterPro" id="IPR002816">
    <property type="entry name" value="TraB/PrgY/GumN_fam"/>
</dbReference>
<dbReference type="PANTHER" id="PTHR31120">
    <property type="entry name" value="METALLOPROTEASE TIKI"/>
    <property type="match status" value="1"/>
</dbReference>
<evidence type="ECO:0000256" key="13">
    <source>
        <dbReference type="RuleBase" id="RU369069"/>
    </source>
</evidence>
<feature type="compositionally biased region" description="Basic and acidic residues" evidence="14">
    <location>
        <begin position="102"/>
        <end position="111"/>
    </location>
</feature>
<evidence type="ECO:0000256" key="1">
    <source>
        <dbReference type="ARBA" id="ARBA00001941"/>
    </source>
</evidence>
<name>A0A6S7IRG5_PARCT</name>
<dbReference type="GO" id="GO:0030178">
    <property type="term" value="P:negative regulation of Wnt signaling pathway"/>
    <property type="evidence" value="ECO:0007669"/>
    <property type="project" value="UniProtKB-UniRule"/>
</dbReference>
<reference evidence="15" key="1">
    <citation type="submission" date="2020-04" db="EMBL/GenBank/DDBJ databases">
        <authorList>
            <person name="Alioto T."/>
            <person name="Alioto T."/>
            <person name="Gomez Garrido J."/>
        </authorList>
    </citation>
    <scope>NUCLEOTIDE SEQUENCE</scope>
    <source>
        <strain evidence="15">A484AB</strain>
    </source>
</reference>
<dbReference type="GO" id="GO:0046872">
    <property type="term" value="F:metal ion binding"/>
    <property type="evidence" value="ECO:0007669"/>
    <property type="project" value="UniProtKB-UniRule"/>
</dbReference>
<protein>
    <recommendedName>
        <fullName evidence="13">Metalloprotease TIKI homolog</fullName>
        <ecNumber evidence="13">3.4.-.-</ecNumber>
    </recommendedName>
</protein>
<keyword evidence="7 13" id="KW-0732">Signal</keyword>
<comment type="cofactor">
    <cofactor evidence="1">
        <name>Co(2+)</name>
        <dbReference type="ChEBI" id="CHEBI:48828"/>
    </cofactor>
</comment>
<keyword evidence="4 13" id="KW-0645">Protease</keyword>
<keyword evidence="6 13" id="KW-0479">Metal-binding</keyword>
<feature type="region of interest" description="Disordered" evidence="14">
    <location>
        <begin position="59"/>
        <end position="154"/>
    </location>
</feature>
<dbReference type="GO" id="GO:0006508">
    <property type="term" value="P:proteolysis"/>
    <property type="evidence" value="ECO:0007669"/>
    <property type="project" value="UniProtKB-KW"/>
</dbReference>
<keyword evidence="9 13" id="KW-1133">Transmembrane helix</keyword>
<evidence type="ECO:0000256" key="12">
    <source>
        <dbReference type="ARBA" id="ARBA00023180"/>
    </source>
</evidence>
<keyword evidence="13" id="KW-1003">Cell membrane</keyword>
<organism evidence="15 16">
    <name type="scientific">Paramuricea clavata</name>
    <name type="common">Red gorgonian</name>
    <name type="synonym">Violescent sea-whip</name>
    <dbReference type="NCBI Taxonomy" id="317549"/>
    <lineage>
        <taxon>Eukaryota</taxon>
        <taxon>Metazoa</taxon>
        <taxon>Cnidaria</taxon>
        <taxon>Anthozoa</taxon>
        <taxon>Octocorallia</taxon>
        <taxon>Malacalcyonacea</taxon>
        <taxon>Plexauridae</taxon>
        <taxon>Paramuricea</taxon>
    </lineage>
</organism>
<comment type="cofactor">
    <cofactor evidence="13">
        <name>Mn(2+)</name>
        <dbReference type="ChEBI" id="CHEBI:29035"/>
    </cofactor>
    <cofactor evidence="13">
        <name>Co(2+)</name>
        <dbReference type="ChEBI" id="CHEBI:48828"/>
    </cofactor>
    <text evidence="13">Divalent metal cations. Mn(2+) or Co(2+).</text>
</comment>
<feature type="region of interest" description="Disordered" evidence="14">
    <location>
        <begin position="218"/>
        <end position="240"/>
    </location>
</feature>
<evidence type="ECO:0000256" key="9">
    <source>
        <dbReference type="ARBA" id="ARBA00022989"/>
    </source>
</evidence>
<keyword evidence="11 13" id="KW-0472">Membrane</keyword>
<comment type="subcellular location">
    <subcellularLocation>
        <location evidence="13">Cell membrane</location>
        <topology evidence="13">Single-pass type I membrane protein</topology>
    </subcellularLocation>
    <subcellularLocation>
        <location evidence="2">Membrane</location>
        <topology evidence="2">Single-pass type I membrane protein</topology>
    </subcellularLocation>
</comment>
<evidence type="ECO:0000256" key="6">
    <source>
        <dbReference type="ARBA" id="ARBA00022723"/>
    </source>
</evidence>
<proteinExistence type="inferred from homology"/>
<feature type="compositionally biased region" description="Basic residues" evidence="14">
    <location>
        <begin position="218"/>
        <end position="230"/>
    </location>
</feature>
<evidence type="ECO:0000256" key="10">
    <source>
        <dbReference type="ARBA" id="ARBA00023049"/>
    </source>
</evidence>
<dbReference type="PANTHER" id="PTHR31120:SF6">
    <property type="entry name" value="METALLOPROTEASE TIKI HOMOLOG"/>
    <property type="match status" value="1"/>
</dbReference>
<dbReference type="GO" id="GO:0016055">
    <property type="term" value="P:Wnt signaling pathway"/>
    <property type="evidence" value="ECO:0007669"/>
    <property type="project" value="UniProtKB-KW"/>
</dbReference>
<keyword evidence="16" id="KW-1185">Reference proteome</keyword>
<keyword evidence="5 13" id="KW-0812">Transmembrane</keyword>
<dbReference type="CDD" id="cd12087">
    <property type="entry name" value="TM_EGFR-like"/>
    <property type="match status" value="1"/>
</dbReference>
<comment type="similarity">
    <text evidence="3 13">Belongs to the TIKI family.</text>
</comment>
<dbReference type="EMBL" id="CACRXK020010481">
    <property type="protein sequence ID" value="CAB4019480.1"/>
    <property type="molecule type" value="Genomic_DNA"/>
</dbReference>
<evidence type="ECO:0000313" key="15">
    <source>
        <dbReference type="EMBL" id="CAB4019480.1"/>
    </source>
</evidence>
<feature type="compositionally biased region" description="Basic and acidic residues" evidence="14">
    <location>
        <begin position="134"/>
        <end position="152"/>
    </location>
</feature>
<keyword evidence="12" id="KW-0325">Glycoprotein</keyword>
<dbReference type="InterPro" id="IPR040230">
    <property type="entry name" value="TIKI1/2-like"/>
</dbReference>
<dbReference type="GO" id="GO:0005886">
    <property type="term" value="C:plasma membrane"/>
    <property type="evidence" value="ECO:0007669"/>
    <property type="project" value="UniProtKB-SubCell"/>
</dbReference>
<keyword evidence="8 13" id="KW-0378">Hydrolase</keyword>
<dbReference type="Pfam" id="PF01963">
    <property type="entry name" value="TraB_PrgY_gumN"/>
    <property type="match status" value="1"/>
</dbReference>
<evidence type="ECO:0000256" key="8">
    <source>
        <dbReference type="ARBA" id="ARBA00022801"/>
    </source>
</evidence>
<feature type="compositionally biased region" description="Basic residues" evidence="14">
    <location>
        <begin position="74"/>
        <end position="101"/>
    </location>
</feature>
<feature type="compositionally biased region" description="Basic and acidic residues" evidence="14">
    <location>
        <begin position="231"/>
        <end position="240"/>
    </location>
</feature>
<accession>A0A6S7IRG5</accession>
<keyword evidence="10 13" id="KW-0482">Metalloprotease</keyword>
<evidence type="ECO:0000256" key="5">
    <source>
        <dbReference type="ARBA" id="ARBA00022692"/>
    </source>
</evidence>
<evidence type="ECO:0000256" key="14">
    <source>
        <dbReference type="SAM" id="MobiDB-lite"/>
    </source>
</evidence>
<gene>
    <name evidence="15" type="ORF">PACLA_8A034552</name>
</gene>
<feature type="transmembrane region" description="Helical" evidence="13">
    <location>
        <begin position="193"/>
        <end position="214"/>
    </location>
</feature>
<evidence type="ECO:0000256" key="7">
    <source>
        <dbReference type="ARBA" id="ARBA00022729"/>
    </source>
</evidence>